<dbReference type="EMBL" id="CP099583">
    <property type="protein sequence ID" value="USS42742.1"/>
    <property type="molecule type" value="Genomic_DNA"/>
</dbReference>
<proteinExistence type="predicted"/>
<dbReference type="PROSITE" id="PS51257">
    <property type="entry name" value="PROKAR_LIPOPROTEIN"/>
    <property type="match status" value="1"/>
</dbReference>
<evidence type="ECO:0000256" key="1">
    <source>
        <dbReference type="SAM" id="Phobius"/>
    </source>
</evidence>
<sequence length="89" mass="9773">MKLKIGMADGWRDLHKRGTVIVSGSFAIVTACGPAIVDAWNSMPLDLKALLPQGIQRWAAMVAFVLILVVRYTAVRKLDRPAPSNEVKQ</sequence>
<evidence type="ECO:0000313" key="2">
    <source>
        <dbReference type="EMBL" id="USS42742.1"/>
    </source>
</evidence>
<organism evidence="2 3">
    <name type="scientific">Burkholderia glumae</name>
    <name type="common">Pseudomonas glumae</name>
    <dbReference type="NCBI Taxonomy" id="337"/>
    <lineage>
        <taxon>Bacteria</taxon>
        <taxon>Pseudomonadati</taxon>
        <taxon>Pseudomonadota</taxon>
        <taxon>Betaproteobacteria</taxon>
        <taxon>Burkholderiales</taxon>
        <taxon>Burkholderiaceae</taxon>
        <taxon>Burkholderia</taxon>
    </lineage>
</organism>
<evidence type="ECO:0000313" key="3">
    <source>
        <dbReference type="Proteomes" id="UP001056386"/>
    </source>
</evidence>
<dbReference type="Pfam" id="PF25612">
    <property type="entry name" value="DUF7940"/>
    <property type="match status" value="1"/>
</dbReference>
<gene>
    <name evidence="2" type="ORF">NFI99_11210</name>
</gene>
<dbReference type="InterPro" id="IPR057700">
    <property type="entry name" value="DUF7940"/>
</dbReference>
<reference evidence="2" key="1">
    <citation type="submission" date="2022-06" db="EMBL/GenBank/DDBJ databases">
        <title>Draft genome sequence of Burkholderia glumae strain GR20004 isolated from rice panicle showing bacterial panicle blight.</title>
        <authorList>
            <person name="Choi S.Y."/>
            <person name="Lee Y.H."/>
        </authorList>
    </citation>
    <scope>NUCLEOTIDE SEQUENCE</scope>
    <source>
        <strain evidence="2">GR20004</strain>
    </source>
</reference>
<accession>A0ABY5B782</accession>
<feature type="transmembrane region" description="Helical" evidence="1">
    <location>
        <begin position="57"/>
        <end position="74"/>
    </location>
</feature>
<keyword evidence="1" id="KW-0472">Membrane</keyword>
<dbReference type="Proteomes" id="UP001056386">
    <property type="component" value="Chromosome 2"/>
</dbReference>
<keyword evidence="3" id="KW-1185">Reference proteome</keyword>
<keyword evidence="1" id="KW-1133">Transmembrane helix</keyword>
<feature type="transmembrane region" description="Helical" evidence="1">
    <location>
        <begin position="20"/>
        <end position="37"/>
    </location>
</feature>
<protein>
    <submittedName>
        <fullName evidence="2">Uncharacterized protein</fullName>
    </submittedName>
</protein>
<dbReference type="RefSeq" id="WP_043228803.1">
    <property type="nucleotide sequence ID" value="NZ_CP099583.1"/>
</dbReference>
<keyword evidence="1" id="KW-0812">Transmembrane</keyword>
<name>A0ABY5B782_BURGL</name>